<accession>A0A166Y1W5</accession>
<organism evidence="2 3">
    <name type="scientific">Metarhizium rileyi (strain RCEF 4871)</name>
    <name type="common">Nomuraea rileyi</name>
    <dbReference type="NCBI Taxonomy" id="1649241"/>
    <lineage>
        <taxon>Eukaryota</taxon>
        <taxon>Fungi</taxon>
        <taxon>Dikarya</taxon>
        <taxon>Ascomycota</taxon>
        <taxon>Pezizomycotina</taxon>
        <taxon>Sordariomycetes</taxon>
        <taxon>Hypocreomycetidae</taxon>
        <taxon>Hypocreales</taxon>
        <taxon>Clavicipitaceae</taxon>
        <taxon>Metarhizium</taxon>
    </lineage>
</organism>
<evidence type="ECO:0000256" key="1">
    <source>
        <dbReference type="SAM" id="Phobius"/>
    </source>
</evidence>
<reference evidence="2 3" key="1">
    <citation type="journal article" date="2016" name="Genome Biol. Evol.">
        <title>Divergent and convergent evolution of fungal pathogenicity.</title>
        <authorList>
            <person name="Shang Y."/>
            <person name="Xiao G."/>
            <person name="Zheng P."/>
            <person name="Cen K."/>
            <person name="Zhan S."/>
            <person name="Wang C."/>
        </authorList>
    </citation>
    <scope>NUCLEOTIDE SEQUENCE [LARGE SCALE GENOMIC DNA]</scope>
    <source>
        <strain evidence="2 3">RCEF 4871</strain>
    </source>
</reference>
<name>A0A166Y1W5_METRR</name>
<evidence type="ECO:0000313" key="3">
    <source>
        <dbReference type="Proteomes" id="UP000243498"/>
    </source>
</evidence>
<feature type="transmembrane region" description="Helical" evidence="1">
    <location>
        <begin position="80"/>
        <end position="101"/>
    </location>
</feature>
<keyword evidence="3" id="KW-1185">Reference proteome</keyword>
<dbReference type="AlphaFoldDB" id="A0A166Y1W5"/>
<sequence>MLGNLKLSGGCAGAKWDYKRILALVLAFTVGIFVFVGAGKKDKTPTMTIFPVAILGIIWNSYSFASFSRRLVLNRPKLRSIVDSVMTVLWVGCAIAMVIVWNRLSHPSGDKKAAFLDIRREITLIMVFPAFLIQFWLALLSFAQWPESE</sequence>
<comment type="caution">
    <text evidence="2">The sequence shown here is derived from an EMBL/GenBank/DDBJ whole genome shotgun (WGS) entry which is preliminary data.</text>
</comment>
<feature type="transmembrane region" description="Helical" evidence="1">
    <location>
        <begin position="20"/>
        <end position="37"/>
    </location>
</feature>
<keyword evidence="1" id="KW-0812">Transmembrane</keyword>
<dbReference type="Proteomes" id="UP000243498">
    <property type="component" value="Unassembled WGS sequence"/>
</dbReference>
<feature type="transmembrane region" description="Helical" evidence="1">
    <location>
        <begin position="49"/>
        <end position="68"/>
    </location>
</feature>
<keyword evidence="1" id="KW-1133">Transmembrane helix</keyword>
<gene>
    <name evidence="2" type="ORF">NOR_07513</name>
</gene>
<feature type="transmembrane region" description="Helical" evidence="1">
    <location>
        <begin position="122"/>
        <end position="143"/>
    </location>
</feature>
<keyword evidence="1" id="KW-0472">Membrane</keyword>
<dbReference type="EMBL" id="AZHC01000035">
    <property type="protein sequence ID" value="OAA36434.1"/>
    <property type="molecule type" value="Genomic_DNA"/>
</dbReference>
<evidence type="ECO:0000313" key="2">
    <source>
        <dbReference type="EMBL" id="OAA36434.1"/>
    </source>
</evidence>
<proteinExistence type="predicted"/>
<protein>
    <submittedName>
        <fullName evidence="2">Uncharacterized protein</fullName>
    </submittedName>
</protein>